<dbReference type="AlphaFoldDB" id="A0A6A5WT74"/>
<feature type="transmembrane region" description="Helical" evidence="5">
    <location>
        <begin position="330"/>
        <end position="351"/>
    </location>
</feature>
<evidence type="ECO:0000259" key="6">
    <source>
        <dbReference type="PROSITE" id="PS50850"/>
    </source>
</evidence>
<dbReference type="PANTHER" id="PTHR23501">
    <property type="entry name" value="MAJOR FACILITATOR SUPERFAMILY"/>
    <property type="match status" value="1"/>
</dbReference>
<feature type="transmembrane region" description="Helical" evidence="5">
    <location>
        <begin position="356"/>
        <end position="375"/>
    </location>
</feature>
<evidence type="ECO:0000313" key="7">
    <source>
        <dbReference type="EMBL" id="KAF2004268.1"/>
    </source>
</evidence>
<keyword evidence="4 5" id="KW-0472">Membrane</keyword>
<dbReference type="GO" id="GO:0022857">
    <property type="term" value="F:transmembrane transporter activity"/>
    <property type="evidence" value="ECO:0007669"/>
    <property type="project" value="InterPro"/>
</dbReference>
<accession>A0A6A5WT74</accession>
<keyword evidence="3 5" id="KW-1133">Transmembrane helix</keyword>
<evidence type="ECO:0000313" key="8">
    <source>
        <dbReference type="Proteomes" id="UP000799779"/>
    </source>
</evidence>
<feature type="transmembrane region" description="Helical" evidence="5">
    <location>
        <begin position="67"/>
        <end position="86"/>
    </location>
</feature>
<dbReference type="EMBL" id="ML977568">
    <property type="protein sequence ID" value="KAF2004268.1"/>
    <property type="molecule type" value="Genomic_DNA"/>
</dbReference>
<feature type="transmembrane region" description="Helical" evidence="5">
    <location>
        <begin position="251"/>
        <end position="271"/>
    </location>
</feature>
<dbReference type="InterPro" id="IPR020846">
    <property type="entry name" value="MFS_dom"/>
</dbReference>
<evidence type="ECO:0000256" key="3">
    <source>
        <dbReference type="ARBA" id="ARBA00022989"/>
    </source>
</evidence>
<evidence type="ECO:0000256" key="5">
    <source>
        <dbReference type="SAM" id="Phobius"/>
    </source>
</evidence>
<keyword evidence="2 5" id="KW-0812">Transmembrane</keyword>
<keyword evidence="8" id="KW-1185">Reference proteome</keyword>
<protein>
    <submittedName>
        <fullName evidence="7">MFS general substrate transporter</fullName>
    </submittedName>
</protein>
<comment type="subcellular location">
    <subcellularLocation>
        <location evidence="1">Membrane</location>
        <topology evidence="1">Multi-pass membrane protein</topology>
    </subcellularLocation>
</comment>
<dbReference type="InterPro" id="IPR011701">
    <property type="entry name" value="MFS"/>
</dbReference>
<dbReference type="GO" id="GO:0005886">
    <property type="term" value="C:plasma membrane"/>
    <property type="evidence" value="ECO:0007669"/>
    <property type="project" value="TreeGrafter"/>
</dbReference>
<dbReference type="Proteomes" id="UP000799779">
    <property type="component" value="Unassembled WGS sequence"/>
</dbReference>
<dbReference type="PANTHER" id="PTHR23501:SF156">
    <property type="entry name" value="TRANSPORTER, PUTATIVE-RELATED"/>
    <property type="match status" value="1"/>
</dbReference>
<feature type="transmembrane region" description="Helical" evidence="5">
    <location>
        <begin position="416"/>
        <end position="441"/>
    </location>
</feature>
<dbReference type="Gene3D" id="1.20.1250.20">
    <property type="entry name" value="MFS general substrate transporter like domains"/>
    <property type="match status" value="1"/>
</dbReference>
<sequence>MTKIAEEAVPDPNSEERISNSNRKPLAFHMSFMALVIMVLIVSLDATALSVAIAVIAHELHGTTLEAFWASISFMLAVVIIQPVHTSLSNVLGRKTPLYASFLMLFIGSIVFAIAHSMSILILGRVLQGLGAGGLDVLSEVILADMTTLKERPLYLGLFVVPMAAGCIFGPIMGGLFSEHLDWRWIGWVNLPVAAVGFLLVLFFLKLKSIPLTPREKMVRVDWIGIALYSVGCTLFVLPVTWAGQMYPWKSWMTILPLILGTIILAVFAWYESRPMEPMFPYRIFRKRTATATLIAGTLHGAVTYPSILYTLLFFQAIFLQSPLKSAISLMPYACSSMVFSVIAAVAVELVRKYRLFILVTWVSTAVGAGLIALWNPSSSLAVKTVFQILLGIGTGALFSILMIPIQACVDVDDMGIAAGILVSFRLFGGLVGLSMSAAVFHNVFEKKIVMVKGLPEVAADLQDVREAVGFIPQLRNLSVSSPALAEIVNAYRQALIAVFLMLAGFGAIGFLLSFFIEEITLEKEELGRQQFVDQG</sequence>
<feature type="transmembrane region" description="Helical" evidence="5">
    <location>
        <begin position="154"/>
        <end position="173"/>
    </location>
</feature>
<feature type="transmembrane region" description="Helical" evidence="5">
    <location>
        <begin position="292"/>
        <end position="318"/>
    </location>
</feature>
<dbReference type="SUPFAM" id="SSF103473">
    <property type="entry name" value="MFS general substrate transporter"/>
    <property type="match status" value="1"/>
</dbReference>
<name>A0A6A5WT74_9PLEO</name>
<feature type="transmembrane region" description="Helical" evidence="5">
    <location>
        <begin position="381"/>
        <end position="404"/>
    </location>
</feature>
<feature type="domain" description="Major facilitator superfamily (MFS) profile" evidence="6">
    <location>
        <begin position="31"/>
        <end position="522"/>
    </location>
</feature>
<feature type="transmembrane region" description="Helical" evidence="5">
    <location>
        <begin position="226"/>
        <end position="245"/>
    </location>
</feature>
<dbReference type="InterPro" id="IPR036259">
    <property type="entry name" value="MFS_trans_sf"/>
</dbReference>
<feature type="transmembrane region" description="Helical" evidence="5">
    <location>
        <begin position="495"/>
        <end position="517"/>
    </location>
</feature>
<dbReference type="OrthoDB" id="4139357at2759"/>
<organism evidence="7 8">
    <name type="scientific">Amniculicola lignicola CBS 123094</name>
    <dbReference type="NCBI Taxonomy" id="1392246"/>
    <lineage>
        <taxon>Eukaryota</taxon>
        <taxon>Fungi</taxon>
        <taxon>Dikarya</taxon>
        <taxon>Ascomycota</taxon>
        <taxon>Pezizomycotina</taxon>
        <taxon>Dothideomycetes</taxon>
        <taxon>Pleosporomycetidae</taxon>
        <taxon>Pleosporales</taxon>
        <taxon>Amniculicolaceae</taxon>
        <taxon>Amniculicola</taxon>
    </lineage>
</organism>
<evidence type="ECO:0000256" key="2">
    <source>
        <dbReference type="ARBA" id="ARBA00022692"/>
    </source>
</evidence>
<feature type="transmembrane region" description="Helical" evidence="5">
    <location>
        <begin position="185"/>
        <end position="205"/>
    </location>
</feature>
<proteinExistence type="predicted"/>
<dbReference type="PROSITE" id="PS50850">
    <property type="entry name" value="MFS"/>
    <property type="match status" value="1"/>
</dbReference>
<dbReference type="Pfam" id="PF07690">
    <property type="entry name" value="MFS_1"/>
    <property type="match status" value="1"/>
</dbReference>
<feature type="transmembrane region" description="Helical" evidence="5">
    <location>
        <begin position="32"/>
        <end position="55"/>
    </location>
</feature>
<gene>
    <name evidence="7" type="ORF">P154DRAFT_427164</name>
</gene>
<evidence type="ECO:0000256" key="4">
    <source>
        <dbReference type="ARBA" id="ARBA00023136"/>
    </source>
</evidence>
<evidence type="ECO:0000256" key="1">
    <source>
        <dbReference type="ARBA" id="ARBA00004141"/>
    </source>
</evidence>
<reference evidence="7" key="1">
    <citation type="journal article" date="2020" name="Stud. Mycol.">
        <title>101 Dothideomycetes genomes: a test case for predicting lifestyles and emergence of pathogens.</title>
        <authorList>
            <person name="Haridas S."/>
            <person name="Albert R."/>
            <person name="Binder M."/>
            <person name="Bloem J."/>
            <person name="Labutti K."/>
            <person name="Salamov A."/>
            <person name="Andreopoulos B."/>
            <person name="Baker S."/>
            <person name="Barry K."/>
            <person name="Bills G."/>
            <person name="Bluhm B."/>
            <person name="Cannon C."/>
            <person name="Castanera R."/>
            <person name="Culley D."/>
            <person name="Daum C."/>
            <person name="Ezra D."/>
            <person name="Gonzalez J."/>
            <person name="Henrissat B."/>
            <person name="Kuo A."/>
            <person name="Liang C."/>
            <person name="Lipzen A."/>
            <person name="Lutzoni F."/>
            <person name="Magnuson J."/>
            <person name="Mondo S."/>
            <person name="Nolan M."/>
            <person name="Ohm R."/>
            <person name="Pangilinan J."/>
            <person name="Park H.-J."/>
            <person name="Ramirez L."/>
            <person name="Alfaro M."/>
            <person name="Sun H."/>
            <person name="Tritt A."/>
            <person name="Yoshinaga Y."/>
            <person name="Zwiers L.-H."/>
            <person name="Turgeon B."/>
            <person name="Goodwin S."/>
            <person name="Spatafora J."/>
            <person name="Crous P."/>
            <person name="Grigoriev I."/>
        </authorList>
    </citation>
    <scope>NUCLEOTIDE SEQUENCE</scope>
    <source>
        <strain evidence="7">CBS 123094</strain>
    </source>
</reference>
<feature type="transmembrane region" description="Helical" evidence="5">
    <location>
        <begin position="98"/>
        <end position="123"/>
    </location>
</feature>